<dbReference type="PROSITE" id="PS50405">
    <property type="entry name" value="GST_CTER"/>
    <property type="match status" value="1"/>
</dbReference>
<dbReference type="CDD" id="cd03039">
    <property type="entry name" value="GST_N_Sigma_like"/>
    <property type="match status" value="1"/>
</dbReference>
<dbReference type="InterPro" id="IPR040079">
    <property type="entry name" value="Glutathione_S-Trfase"/>
</dbReference>
<dbReference type="OrthoDB" id="414243at2759"/>
<comment type="caution">
    <text evidence="4">The sequence shown here is derived from an EMBL/GenBank/DDBJ whole genome shotgun (WGS) entry which is preliminary data.</text>
</comment>
<evidence type="ECO:0000256" key="1">
    <source>
        <dbReference type="ARBA" id="ARBA00007409"/>
    </source>
</evidence>
<name>A0A086SUT9_HAPC1</name>
<protein>
    <submittedName>
        <fullName evidence="4">Glutathione S-transferase-like protein</fullName>
    </submittedName>
</protein>
<dbReference type="STRING" id="857340.A0A086SUT9"/>
<gene>
    <name evidence="4" type="ORF">ACRE_084280</name>
</gene>
<dbReference type="Proteomes" id="UP000029964">
    <property type="component" value="Unassembled WGS sequence"/>
</dbReference>
<reference evidence="5" key="1">
    <citation type="journal article" date="2014" name="Genome Announc.">
        <title>Genome sequence and annotation of Acremonium chrysogenum, producer of the beta-lactam antibiotic cephalosporin C.</title>
        <authorList>
            <person name="Terfehr D."/>
            <person name="Dahlmann T.A."/>
            <person name="Specht T."/>
            <person name="Zadra I."/>
            <person name="Kuernsteiner H."/>
            <person name="Kueck U."/>
        </authorList>
    </citation>
    <scope>NUCLEOTIDE SEQUENCE [LARGE SCALE GENOMIC DNA]</scope>
    <source>
        <strain evidence="5">ATCC 11550 / CBS 779.69 / DSM 880 / IAM 14645 / JCM 23072 / IMI 49137</strain>
    </source>
</reference>
<dbReference type="GO" id="GO:0004364">
    <property type="term" value="F:glutathione transferase activity"/>
    <property type="evidence" value="ECO:0007669"/>
    <property type="project" value="TreeGrafter"/>
</dbReference>
<evidence type="ECO:0000259" key="2">
    <source>
        <dbReference type="PROSITE" id="PS50404"/>
    </source>
</evidence>
<accession>A0A086SUT9</accession>
<dbReference type="GO" id="GO:0006749">
    <property type="term" value="P:glutathione metabolic process"/>
    <property type="evidence" value="ECO:0007669"/>
    <property type="project" value="TreeGrafter"/>
</dbReference>
<comment type="similarity">
    <text evidence="1">Belongs to the GST superfamily.</text>
</comment>
<feature type="domain" description="GST N-terminal" evidence="2">
    <location>
        <begin position="16"/>
        <end position="110"/>
    </location>
</feature>
<feature type="domain" description="GST C-terminal" evidence="3">
    <location>
        <begin position="119"/>
        <end position="261"/>
    </location>
</feature>
<keyword evidence="4" id="KW-0808">Transferase</keyword>
<dbReference type="Pfam" id="PF14497">
    <property type="entry name" value="GST_C_3"/>
    <property type="match status" value="1"/>
</dbReference>
<dbReference type="Gene3D" id="3.40.30.10">
    <property type="entry name" value="Glutaredoxin"/>
    <property type="match status" value="1"/>
</dbReference>
<dbReference type="PANTHER" id="PTHR11571">
    <property type="entry name" value="GLUTATHIONE S-TRANSFERASE"/>
    <property type="match status" value="1"/>
</dbReference>
<evidence type="ECO:0000313" key="5">
    <source>
        <dbReference type="Proteomes" id="UP000029964"/>
    </source>
</evidence>
<dbReference type="InterPro" id="IPR036249">
    <property type="entry name" value="Thioredoxin-like_sf"/>
</dbReference>
<dbReference type="EMBL" id="JPKY01000161">
    <property type="protein sequence ID" value="KFH40871.1"/>
    <property type="molecule type" value="Genomic_DNA"/>
</dbReference>
<dbReference type="AlphaFoldDB" id="A0A086SUT9"/>
<dbReference type="InterPro" id="IPR004045">
    <property type="entry name" value="Glutathione_S-Trfase_N"/>
</dbReference>
<keyword evidence="5" id="KW-1185">Reference proteome</keyword>
<dbReference type="HOGENOM" id="CLU_039475_0_1_1"/>
<evidence type="ECO:0000313" key="4">
    <source>
        <dbReference type="EMBL" id="KFH40871.1"/>
    </source>
</evidence>
<organism evidence="4 5">
    <name type="scientific">Hapsidospora chrysogenum (strain ATCC 11550 / CBS 779.69 / DSM 880 / IAM 14645 / JCM 23072 / IMI 49137)</name>
    <name type="common">Acremonium chrysogenum</name>
    <dbReference type="NCBI Taxonomy" id="857340"/>
    <lineage>
        <taxon>Eukaryota</taxon>
        <taxon>Fungi</taxon>
        <taxon>Dikarya</taxon>
        <taxon>Ascomycota</taxon>
        <taxon>Pezizomycotina</taxon>
        <taxon>Sordariomycetes</taxon>
        <taxon>Hypocreomycetidae</taxon>
        <taxon>Hypocreales</taxon>
        <taxon>Bionectriaceae</taxon>
        <taxon>Hapsidospora</taxon>
    </lineage>
</organism>
<dbReference type="PROSITE" id="PS50404">
    <property type="entry name" value="GST_NTER"/>
    <property type="match status" value="1"/>
</dbReference>
<proteinExistence type="inferred from homology"/>
<dbReference type="Gene3D" id="1.20.1050.10">
    <property type="match status" value="1"/>
</dbReference>
<dbReference type="InterPro" id="IPR050213">
    <property type="entry name" value="GST_superfamily"/>
</dbReference>
<dbReference type="SFLD" id="SFLDS00019">
    <property type="entry name" value="Glutathione_Transferase_(cytos"/>
    <property type="match status" value="1"/>
</dbReference>
<dbReference type="CDD" id="cd03192">
    <property type="entry name" value="GST_C_Sigma_like"/>
    <property type="match status" value="1"/>
</dbReference>
<evidence type="ECO:0000259" key="3">
    <source>
        <dbReference type="PROSITE" id="PS50405"/>
    </source>
</evidence>
<sequence>MSEPDTKRPRSSADAPYELIYWPTLPGRGEFVRLLFEEAGVPYTDTAQELDPGAAASKVIDLVSPESGADIVGPSNPPVLAPPALRHGDLVISQTPNILLYLAPKLGLGPRLGDSDGDDNIAALHLNQIVLTLNDGLVAEMHDTHHPTAVSLTYEQQKPEAKKRTRHYLDERLPKFLGYAQRVINAKTSGEGPWLYGGSLTYADLFLFQCVDGCLFAFPKTMAKLRESGEYDAVFKLYDAVKERPNIKKYLASDRRQAYGQGIYRHYPELEEE</sequence>
<dbReference type="SUPFAM" id="SSF52833">
    <property type="entry name" value="Thioredoxin-like"/>
    <property type="match status" value="1"/>
</dbReference>
<dbReference type="InterPro" id="IPR004046">
    <property type="entry name" value="GST_C"/>
</dbReference>
<dbReference type="SUPFAM" id="SSF47616">
    <property type="entry name" value="GST C-terminal domain-like"/>
    <property type="match status" value="1"/>
</dbReference>
<dbReference type="InterPro" id="IPR036282">
    <property type="entry name" value="Glutathione-S-Trfase_C_sf"/>
</dbReference>
<dbReference type="PANTHER" id="PTHR11571:SF263">
    <property type="entry name" value="GLUTATHIONE S-TRANSFERASE"/>
    <property type="match status" value="1"/>
</dbReference>
<dbReference type="InterPro" id="IPR010987">
    <property type="entry name" value="Glutathione-S-Trfase_C-like"/>
</dbReference>